<sequence>MQVGRSQAYRQLLCEDLARCGLQDGVGERADALAAAVDRHAHAQSMQGLRQLQRNHPGPEHGDRLRQRLPGEDVVVDDQPIAGGLAPFGRHVRV</sequence>
<dbReference type="Proteomes" id="UP000019812">
    <property type="component" value="Unassembled WGS sequence"/>
</dbReference>
<dbReference type="STRING" id="1457154.CAPSK01_000655"/>
<protein>
    <submittedName>
        <fullName evidence="2">Uncharacterized protein</fullName>
    </submittedName>
</protein>
<reference evidence="2 3" key="1">
    <citation type="submission" date="2014-07" db="EMBL/GenBank/DDBJ databases">
        <title>Expanding our view of genomic diversity in Candidatus Accumulibacter clades.</title>
        <authorList>
            <person name="Skennerton C.T."/>
            <person name="Barr J.J."/>
            <person name="Slater F.R."/>
            <person name="Bond P.L."/>
            <person name="Tyson G.W."/>
        </authorList>
    </citation>
    <scope>NUCLEOTIDE SEQUENCE [LARGE SCALE GENOMIC DNA]</scope>
    <source>
        <strain evidence="3">SK-01</strain>
    </source>
</reference>
<evidence type="ECO:0000313" key="2">
    <source>
        <dbReference type="EMBL" id="KFB69596.1"/>
    </source>
</evidence>
<accession>A0A084Y4F2</accession>
<organism evidence="2 3">
    <name type="scientific">Candidatus Accumulibacter vicinus</name>
    <dbReference type="NCBI Taxonomy" id="2954382"/>
    <lineage>
        <taxon>Bacteria</taxon>
        <taxon>Pseudomonadati</taxon>
        <taxon>Pseudomonadota</taxon>
        <taxon>Betaproteobacteria</taxon>
        <taxon>Candidatus Accumulibacter</taxon>
    </lineage>
</organism>
<evidence type="ECO:0000256" key="1">
    <source>
        <dbReference type="SAM" id="MobiDB-lite"/>
    </source>
</evidence>
<feature type="compositionally biased region" description="Polar residues" evidence="1">
    <location>
        <begin position="44"/>
        <end position="54"/>
    </location>
</feature>
<dbReference type="EMBL" id="JDSS02000011">
    <property type="protein sequence ID" value="KFB69596.1"/>
    <property type="molecule type" value="Genomic_DNA"/>
</dbReference>
<feature type="compositionally biased region" description="Basic and acidic residues" evidence="1">
    <location>
        <begin position="57"/>
        <end position="66"/>
    </location>
</feature>
<dbReference type="AlphaFoldDB" id="A0A084Y4F2"/>
<proteinExistence type="predicted"/>
<feature type="region of interest" description="Disordered" evidence="1">
    <location>
        <begin position="44"/>
        <end position="66"/>
    </location>
</feature>
<evidence type="ECO:0000313" key="3">
    <source>
        <dbReference type="Proteomes" id="UP000019812"/>
    </source>
</evidence>
<name>A0A084Y4F2_9PROT</name>
<comment type="caution">
    <text evidence="2">The sequence shown here is derived from an EMBL/GenBank/DDBJ whole genome shotgun (WGS) entry which is preliminary data.</text>
</comment>
<gene>
    <name evidence="2" type="ORF">CAPSK01_000655</name>
</gene>